<keyword evidence="3" id="KW-1185">Reference proteome</keyword>
<comment type="caution">
    <text evidence="2">The sequence shown here is derived from an EMBL/GenBank/DDBJ whole genome shotgun (WGS) entry which is preliminary data.</text>
</comment>
<dbReference type="Pfam" id="PF14065">
    <property type="entry name" value="Pvc16_N"/>
    <property type="match status" value="1"/>
</dbReference>
<protein>
    <submittedName>
        <fullName evidence="2">Uncharacterized protein DUF4255</fullName>
    </submittedName>
</protein>
<evidence type="ECO:0000259" key="1">
    <source>
        <dbReference type="Pfam" id="PF14065"/>
    </source>
</evidence>
<dbReference type="AlphaFoldDB" id="A0A2T6BJ59"/>
<name>A0A2T6BJ59_9RHOB</name>
<dbReference type="EMBL" id="QBKS01000001">
    <property type="protein sequence ID" value="PTX56101.1"/>
    <property type="molecule type" value="Genomic_DNA"/>
</dbReference>
<dbReference type="OrthoDB" id="527247at2"/>
<reference evidence="2 3" key="1">
    <citation type="submission" date="2018-04" db="EMBL/GenBank/DDBJ databases">
        <title>Genomic Encyclopedia of Archaeal and Bacterial Type Strains, Phase II (KMG-II): from individual species to whole genera.</title>
        <authorList>
            <person name="Goeker M."/>
        </authorList>
    </citation>
    <scope>NUCLEOTIDE SEQUENCE [LARGE SCALE GENOMIC DNA]</scope>
    <source>
        <strain evidence="2 3">DSM 100977</strain>
    </source>
</reference>
<feature type="domain" description="Pvc16 N-terminal" evidence="1">
    <location>
        <begin position="19"/>
        <end position="179"/>
    </location>
</feature>
<dbReference type="RefSeq" id="WP_158269902.1">
    <property type="nucleotide sequence ID" value="NZ_QBKS01000001.1"/>
</dbReference>
<sequence length="319" mass="33709">MALDASSLSLAMQGFADHLAANFSQDVTVTVESPNAASEQAKGSDKAVLNVFCYRILPSGIHPEFGQNEPTFIRAQVLLTAFSDASDASVKDKDLRVLGHAVRVLQSQPVIPVVLPGGTPAPEATEYRLQAVLQAPEMEEMNHIWSIQGGDLAYRLSAAYELALIPIEPLTYLPPPTPVEAVILDLGADAVVDDEIGQTPLAITAADAKVNWLPFTMINTGDVLVSELAVASGTDRISLAVAGPENEPVRITVAWSRTDGSEDTQSAQDFEIKSTALTPETPTASVTLDNAASGDTATIITRPRGDDLPAGNTVRVIVT</sequence>
<dbReference type="InterPro" id="IPR025351">
    <property type="entry name" value="Pvc16_N"/>
</dbReference>
<dbReference type="Proteomes" id="UP000243978">
    <property type="component" value="Unassembled WGS sequence"/>
</dbReference>
<evidence type="ECO:0000313" key="2">
    <source>
        <dbReference type="EMBL" id="PTX56101.1"/>
    </source>
</evidence>
<organism evidence="2 3">
    <name type="scientific">Litoreibacter ponti</name>
    <dbReference type="NCBI Taxonomy" id="1510457"/>
    <lineage>
        <taxon>Bacteria</taxon>
        <taxon>Pseudomonadati</taxon>
        <taxon>Pseudomonadota</taxon>
        <taxon>Alphaproteobacteria</taxon>
        <taxon>Rhodobacterales</taxon>
        <taxon>Roseobacteraceae</taxon>
        <taxon>Litoreibacter</taxon>
    </lineage>
</organism>
<accession>A0A2T6BJ59</accession>
<proteinExistence type="predicted"/>
<gene>
    <name evidence="2" type="ORF">C8N43_0752</name>
</gene>
<evidence type="ECO:0000313" key="3">
    <source>
        <dbReference type="Proteomes" id="UP000243978"/>
    </source>
</evidence>